<comment type="caution">
    <text evidence="11">The sequence shown here is derived from an EMBL/GenBank/DDBJ whole genome shotgun (WGS) entry which is preliminary data.</text>
</comment>
<reference evidence="11 12" key="1">
    <citation type="journal article" date="2024" name="G3 (Bethesda)">
        <title>Genome assembly of Hibiscus sabdariffa L. provides insights into metabolisms of medicinal natural products.</title>
        <authorList>
            <person name="Kim T."/>
        </authorList>
    </citation>
    <scope>NUCLEOTIDE SEQUENCE [LARGE SCALE GENOMIC DNA]</scope>
    <source>
        <strain evidence="11">TK-2024</strain>
        <tissue evidence="11">Old leaves</tissue>
    </source>
</reference>
<accession>A0ABR2E8C8</accession>
<keyword evidence="6 9" id="KW-0472">Membrane</keyword>
<evidence type="ECO:0000256" key="2">
    <source>
        <dbReference type="ARBA" id="ARBA00022448"/>
    </source>
</evidence>
<feature type="domain" description="Amino acid transporter transmembrane" evidence="10">
    <location>
        <begin position="163"/>
        <end position="572"/>
    </location>
</feature>
<keyword evidence="12" id="KW-1185">Reference proteome</keyword>
<keyword evidence="4" id="KW-0029">Amino-acid transport</keyword>
<feature type="transmembrane region" description="Helical" evidence="9">
    <location>
        <begin position="240"/>
        <end position="260"/>
    </location>
</feature>
<organism evidence="11 12">
    <name type="scientific">Hibiscus sabdariffa</name>
    <name type="common">roselle</name>
    <dbReference type="NCBI Taxonomy" id="183260"/>
    <lineage>
        <taxon>Eukaryota</taxon>
        <taxon>Viridiplantae</taxon>
        <taxon>Streptophyta</taxon>
        <taxon>Embryophyta</taxon>
        <taxon>Tracheophyta</taxon>
        <taxon>Spermatophyta</taxon>
        <taxon>Magnoliopsida</taxon>
        <taxon>eudicotyledons</taxon>
        <taxon>Gunneridae</taxon>
        <taxon>Pentapetalae</taxon>
        <taxon>rosids</taxon>
        <taxon>malvids</taxon>
        <taxon>Malvales</taxon>
        <taxon>Malvaceae</taxon>
        <taxon>Malvoideae</taxon>
        <taxon>Hibiscus</taxon>
    </lineage>
</organism>
<feature type="region of interest" description="Disordered" evidence="8">
    <location>
        <begin position="101"/>
        <end position="153"/>
    </location>
</feature>
<feature type="transmembrane region" description="Helical" evidence="9">
    <location>
        <begin position="491"/>
        <end position="514"/>
    </location>
</feature>
<evidence type="ECO:0000259" key="10">
    <source>
        <dbReference type="Pfam" id="PF01490"/>
    </source>
</evidence>
<keyword evidence="3 9" id="KW-0812">Transmembrane</keyword>
<dbReference type="EMBL" id="JBBPBM010000020">
    <property type="protein sequence ID" value="KAK8552773.1"/>
    <property type="molecule type" value="Genomic_DNA"/>
</dbReference>
<evidence type="ECO:0000256" key="9">
    <source>
        <dbReference type="SAM" id="Phobius"/>
    </source>
</evidence>
<feature type="transmembrane region" description="Helical" evidence="9">
    <location>
        <begin position="309"/>
        <end position="330"/>
    </location>
</feature>
<feature type="transmembrane region" description="Helical" evidence="9">
    <location>
        <begin position="381"/>
        <end position="405"/>
    </location>
</feature>
<evidence type="ECO:0000256" key="8">
    <source>
        <dbReference type="SAM" id="MobiDB-lite"/>
    </source>
</evidence>
<keyword evidence="2" id="KW-0813">Transport</keyword>
<name>A0ABR2E8C8_9ROSI</name>
<dbReference type="PANTHER" id="PTHR22950:SF692">
    <property type="entry name" value="TRANSMEMBRANE AMINO ACID TRANSPORTER FAMILY PROTEIN"/>
    <property type="match status" value="1"/>
</dbReference>
<keyword evidence="5 9" id="KW-1133">Transmembrane helix</keyword>
<dbReference type="PANTHER" id="PTHR22950">
    <property type="entry name" value="AMINO ACID TRANSPORTER"/>
    <property type="match status" value="1"/>
</dbReference>
<feature type="transmembrane region" description="Helical" evidence="9">
    <location>
        <begin position="350"/>
        <end position="369"/>
    </location>
</feature>
<feature type="transmembrane region" description="Helical" evidence="9">
    <location>
        <begin position="286"/>
        <end position="302"/>
    </location>
</feature>
<dbReference type="Proteomes" id="UP001472677">
    <property type="component" value="Unassembled WGS sequence"/>
</dbReference>
<evidence type="ECO:0000256" key="3">
    <source>
        <dbReference type="ARBA" id="ARBA00022692"/>
    </source>
</evidence>
<protein>
    <recommendedName>
        <fullName evidence="10">Amino acid transporter transmembrane domain-containing protein</fullName>
    </recommendedName>
</protein>
<evidence type="ECO:0000256" key="6">
    <source>
        <dbReference type="ARBA" id="ARBA00023136"/>
    </source>
</evidence>
<feature type="compositionally biased region" description="Polar residues" evidence="8">
    <location>
        <begin position="41"/>
        <end position="61"/>
    </location>
</feature>
<sequence>MKNSVSDHSFYIESEEEEDEEKVFNGDENGEAVDGNESDASDSSAENQQQNKPNSYNTSWPQSYRQSIDLYSSVPSPNIGFLGTPTLSRLSSSYLSSSLTKRHTPESFSAATKPLLPTVDDQIQPHRRSSHTLLPPIPSRRHSSRLDDKASKVSHETPLPRQCSYGQAVLNGINVLCGVGILSTPYAAKEGGWLGLIILFTFAVLSFYTGLLLRQCLDSQPGLETYPDIGQAAFGTTGRIALSIILYVELYACCVEYIILEGDNLASLFPNAHVSWGGLELSPQRLFALMTTLAVLPTVWLRDLSVLSYISAGGVVASIMVVLCLFWVGLVDKVGFHNKGTPLNMATLPVAVGLYGYCYSGHAVFPNIYTSMAKPNQFPSVLLACFAICSLLYAGTAVMGYTMFGEATESQFTLNMPKDLIASKIAVWTTVVNPFTKYPLLFIFTLIGFKSRLIEKQMFWLNSDQTYALTMSPVAMCLEELIPSSHLKSHIYAILIRTSLVISTLIVGLSIPFFGLVMSLIGSLLTMLVTLILPPACYLSILRGKVTRIQATLCIIVIAVGVVSSVFGTYSALSKIVENLTS</sequence>
<evidence type="ECO:0000256" key="5">
    <source>
        <dbReference type="ARBA" id="ARBA00022989"/>
    </source>
</evidence>
<evidence type="ECO:0000256" key="7">
    <source>
        <dbReference type="ARBA" id="ARBA00049662"/>
    </source>
</evidence>
<comment type="similarity">
    <text evidence="7">Belongs to the amino acid/polyamine transporter 2 family. Amino acid/auxin permease (AAAP) (TC 2.A.18.5) subfamily.</text>
</comment>
<feature type="transmembrane region" description="Helical" evidence="9">
    <location>
        <begin position="553"/>
        <end position="573"/>
    </location>
</feature>
<feature type="transmembrane region" description="Helical" evidence="9">
    <location>
        <begin position="193"/>
        <end position="213"/>
    </location>
</feature>
<feature type="region of interest" description="Disordered" evidence="8">
    <location>
        <begin position="1"/>
        <end position="61"/>
    </location>
</feature>
<dbReference type="Pfam" id="PF01490">
    <property type="entry name" value="Aa_trans"/>
    <property type="match status" value="1"/>
</dbReference>
<evidence type="ECO:0000256" key="4">
    <source>
        <dbReference type="ARBA" id="ARBA00022970"/>
    </source>
</evidence>
<feature type="transmembrane region" description="Helical" evidence="9">
    <location>
        <begin position="520"/>
        <end position="541"/>
    </location>
</feature>
<proteinExistence type="inferred from homology"/>
<evidence type="ECO:0000313" key="12">
    <source>
        <dbReference type="Proteomes" id="UP001472677"/>
    </source>
</evidence>
<feature type="compositionally biased region" description="Acidic residues" evidence="8">
    <location>
        <begin position="28"/>
        <end position="40"/>
    </location>
</feature>
<feature type="transmembrane region" description="Helical" evidence="9">
    <location>
        <begin position="425"/>
        <end position="449"/>
    </location>
</feature>
<evidence type="ECO:0000313" key="11">
    <source>
        <dbReference type="EMBL" id="KAK8552773.1"/>
    </source>
</evidence>
<evidence type="ECO:0000256" key="1">
    <source>
        <dbReference type="ARBA" id="ARBA00004141"/>
    </source>
</evidence>
<comment type="subcellular location">
    <subcellularLocation>
        <location evidence="1">Membrane</location>
        <topology evidence="1">Multi-pass membrane protein</topology>
    </subcellularLocation>
</comment>
<feature type="compositionally biased region" description="Basic and acidic residues" evidence="8">
    <location>
        <begin position="144"/>
        <end position="153"/>
    </location>
</feature>
<gene>
    <name evidence="11" type="ORF">V6N12_041347</name>
</gene>
<dbReference type="InterPro" id="IPR013057">
    <property type="entry name" value="AA_transpt_TM"/>
</dbReference>